<keyword evidence="7" id="KW-1185">Reference proteome</keyword>
<comment type="subunit">
    <text evidence="3">Interacts (via cytoplasmic region) with ILK.</text>
</comment>
<name>A0A7R9MAX7_9ACAR</name>
<evidence type="ECO:0000259" key="5">
    <source>
        <dbReference type="Pfam" id="PF05670"/>
    </source>
</evidence>
<dbReference type="Pfam" id="PF05670">
    <property type="entry name" value="NFACT-R_1"/>
    <property type="match status" value="1"/>
</dbReference>
<evidence type="ECO:0000256" key="3">
    <source>
        <dbReference type="ARBA" id="ARBA00024214"/>
    </source>
</evidence>
<evidence type="ECO:0000313" key="6">
    <source>
        <dbReference type="EMBL" id="CAD7656856.1"/>
    </source>
</evidence>
<feature type="region of interest" description="Disordered" evidence="4">
    <location>
        <begin position="224"/>
        <end position="247"/>
    </location>
</feature>
<evidence type="ECO:0000256" key="1">
    <source>
        <dbReference type="ARBA" id="ARBA00008998"/>
    </source>
</evidence>
<dbReference type="InterPro" id="IPR008532">
    <property type="entry name" value="NFACT_RNA-bd"/>
</dbReference>
<dbReference type="AlphaFoldDB" id="A0A7R9MAX7"/>
<dbReference type="Proteomes" id="UP000728032">
    <property type="component" value="Unassembled WGS sequence"/>
</dbReference>
<sequence>MTTKLALSDEISVCFETHFNFWFICLKSESIHSKKSSPQMVHYFTTNVVSPPMTLYMGFDKHENEELIRWGWPEDVWFHVDNESSAHVYLRLKKGETLDDIPSAVIDDCCQLVKQNSIRGCKMNDIDVVYTMWSNLRKTAAMEVGQVGFHDQKAVRTVRVEKKINDIIKRLDKTKVTKENVDFRAEREERDRKEREDQKAIQRNIKLKEKEEMKRKEEMAKIKSYDSVMKSENMQTNQDGYDSDDFM</sequence>
<dbReference type="PANTHER" id="PTHR13049">
    <property type="entry name" value="DUF814-RELATED"/>
    <property type="match status" value="1"/>
</dbReference>
<accession>A0A7R9MAX7</accession>
<comment type="similarity">
    <text evidence="1">Belongs to the CCDC25 family.</text>
</comment>
<proteinExistence type="inferred from homology"/>
<dbReference type="OrthoDB" id="200398at2759"/>
<evidence type="ECO:0000256" key="4">
    <source>
        <dbReference type="SAM" id="MobiDB-lite"/>
    </source>
</evidence>
<feature type="compositionally biased region" description="Polar residues" evidence="4">
    <location>
        <begin position="230"/>
        <end position="240"/>
    </location>
</feature>
<feature type="region of interest" description="Disordered" evidence="4">
    <location>
        <begin position="183"/>
        <end position="202"/>
    </location>
</feature>
<reference evidence="6" key="1">
    <citation type="submission" date="2020-11" db="EMBL/GenBank/DDBJ databases">
        <authorList>
            <person name="Tran Van P."/>
        </authorList>
    </citation>
    <scope>NUCLEOTIDE SEQUENCE</scope>
</reference>
<dbReference type="PANTHER" id="PTHR13049:SF2">
    <property type="entry name" value="COILED-COIL DOMAIN-CONTAINING PROTEIN 25"/>
    <property type="match status" value="1"/>
</dbReference>
<organism evidence="6">
    <name type="scientific">Oppiella nova</name>
    <dbReference type="NCBI Taxonomy" id="334625"/>
    <lineage>
        <taxon>Eukaryota</taxon>
        <taxon>Metazoa</taxon>
        <taxon>Ecdysozoa</taxon>
        <taxon>Arthropoda</taxon>
        <taxon>Chelicerata</taxon>
        <taxon>Arachnida</taxon>
        <taxon>Acari</taxon>
        <taxon>Acariformes</taxon>
        <taxon>Sarcoptiformes</taxon>
        <taxon>Oribatida</taxon>
        <taxon>Brachypylina</taxon>
        <taxon>Oppioidea</taxon>
        <taxon>Oppiidae</taxon>
        <taxon>Oppiella</taxon>
    </lineage>
</organism>
<dbReference type="InterPro" id="IPR039730">
    <property type="entry name" value="Jlp2/Ccd25"/>
</dbReference>
<gene>
    <name evidence="6" type="ORF">ONB1V03_LOCUS13492</name>
</gene>
<evidence type="ECO:0000256" key="2">
    <source>
        <dbReference type="ARBA" id="ARBA00016700"/>
    </source>
</evidence>
<evidence type="ECO:0000313" key="7">
    <source>
        <dbReference type="Proteomes" id="UP000728032"/>
    </source>
</evidence>
<protein>
    <recommendedName>
        <fullName evidence="2">Coiled-coil domain-containing protein 25</fullName>
    </recommendedName>
</protein>
<feature type="domain" description="NFACT RNA-binding" evidence="5">
    <location>
        <begin position="40"/>
        <end position="151"/>
    </location>
</feature>
<dbReference type="EMBL" id="CAJPVJ010011901">
    <property type="protein sequence ID" value="CAG2174043.1"/>
    <property type="molecule type" value="Genomic_DNA"/>
</dbReference>
<dbReference type="EMBL" id="OC926726">
    <property type="protein sequence ID" value="CAD7656856.1"/>
    <property type="molecule type" value="Genomic_DNA"/>
</dbReference>